<feature type="signal peptide" evidence="2">
    <location>
        <begin position="1"/>
        <end position="24"/>
    </location>
</feature>
<dbReference type="GeneID" id="25264156"/>
<dbReference type="Proteomes" id="UP000027361">
    <property type="component" value="Unassembled WGS sequence"/>
</dbReference>
<proteinExistence type="predicted"/>
<protein>
    <recommendedName>
        <fullName evidence="5">Secreted protein</fullName>
    </recommendedName>
</protein>
<dbReference type="OMA" id="KCCDNYD"/>
<dbReference type="AlphaFoldDB" id="A0A066W7I0"/>
<accession>A0A066W7I0</accession>
<dbReference type="RefSeq" id="XP_013244149.1">
    <property type="nucleotide sequence ID" value="XM_013388695.1"/>
</dbReference>
<evidence type="ECO:0000256" key="1">
    <source>
        <dbReference type="SAM" id="MobiDB-lite"/>
    </source>
</evidence>
<sequence length="190" mass="19901">MVRLTALPVALGLLVLSAIGSVSAGLAPRAAADNTVHVTSAKDLCLILPRSKHTNIGDSEHPGGMRSFCNKPYGNQGQLPSNFWTEAHFSSKNGRSGKRQVQVTGCINPRSSSQLNANDGGGQYDSSGGVGGRGNPEGSVCTGYKHYVEIVEPDARRACIRCCDSMSDCDVSRDTAGCPTVIPGNYGSCR</sequence>
<dbReference type="HOGENOM" id="CLU_092528_0_0_1"/>
<evidence type="ECO:0008006" key="5">
    <source>
        <dbReference type="Google" id="ProtNLM"/>
    </source>
</evidence>
<feature type="region of interest" description="Disordered" evidence="1">
    <location>
        <begin position="110"/>
        <end position="135"/>
    </location>
</feature>
<dbReference type="OrthoDB" id="3044029at2759"/>
<keyword evidence="2" id="KW-0732">Signal</keyword>
<reference evidence="3 4" key="1">
    <citation type="submission" date="2014-05" db="EMBL/GenBank/DDBJ databases">
        <title>Draft genome sequence of a rare smut relative, Tilletiaria anomala UBC 951.</title>
        <authorList>
            <consortium name="DOE Joint Genome Institute"/>
            <person name="Toome M."/>
            <person name="Kuo A."/>
            <person name="Henrissat B."/>
            <person name="Lipzen A."/>
            <person name="Tritt A."/>
            <person name="Yoshinaga Y."/>
            <person name="Zane M."/>
            <person name="Barry K."/>
            <person name="Grigoriev I.V."/>
            <person name="Spatafora J.W."/>
            <person name="Aimea M.C."/>
        </authorList>
    </citation>
    <scope>NUCLEOTIDE SEQUENCE [LARGE SCALE GENOMIC DNA]</scope>
    <source>
        <strain evidence="3 4">UBC 951</strain>
    </source>
</reference>
<organism evidence="3 4">
    <name type="scientific">Tilletiaria anomala (strain ATCC 24038 / CBS 436.72 / UBC 951)</name>
    <dbReference type="NCBI Taxonomy" id="1037660"/>
    <lineage>
        <taxon>Eukaryota</taxon>
        <taxon>Fungi</taxon>
        <taxon>Dikarya</taxon>
        <taxon>Basidiomycota</taxon>
        <taxon>Ustilaginomycotina</taxon>
        <taxon>Exobasidiomycetes</taxon>
        <taxon>Georgefischeriales</taxon>
        <taxon>Tilletiariaceae</taxon>
        <taxon>Tilletiaria</taxon>
    </lineage>
</organism>
<keyword evidence="4" id="KW-1185">Reference proteome</keyword>
<evidence type="ECO:0000313" key="4">
    <source>
        <dbReference type="Proteomes" id="UP000027361"/>
    </source>
</evidence>
<name>A0A066W7I0_TILAU</name>
<dbReference type="EMBL" id="JMSN01000024">
    <property type="protein sequence ID" value="KDN48493.1"/>
    <property type="molecule type" value="Genomic_DNA"/>
</dbReference>
<feature type="compositionally biased region" description="Gly residues" evidence="1">
    <location>
        <begin position="119"/>
        <end position="135"/>
    </location>
</feature>
<comment type="caution">
    <text evidence="3">The sequence shown here is derived from an EMBL/GenBank/DDBJ whole genome shotgun (WGS) entry which is preliminary data.</text>
</comment>
<dbReference type="STRING" id="1037660.A0A066W7I0"/>
<evidence type="ECO:0000313" key="3">
    <source>
        <dbReference type="EMBL" id="KDN48493.1"/>
    </source>
</evidence>
<evidence type="ECO:0000256" key="2">
    <source>
        <dbReference type="SAM" id="SignalP"/>
    </source>
</evidence>
<feature type="chain" id="PRO_5001628834" description="Secreted protein" evidence="2">
    <location>
        <begin position="25"/>
        <end position="190"/>
    </location>
</feature>
<dbReference type="InParanoid" id="A0A066W7I0"/>
<gene>
    <name evidence="3" type="ORF">K437DRAFT_255464</name>
</gene>